<sequence>MKTMFKDAGNQSMVWSGFSGLLAWLGDQQNLMLLSLAVGILTALVNMYSKCSEGQARKRAEEREEEIHALKVQQLKRGLRDEP</sequence>
<evidence type="ECO:0000313" key="3">
    <source>
        <dbReference type="Proteomes" id="UP000663069"/>
    </source>
</evidence>
<name>A0ABX6UWC0_9PAST</name>
<keyword evidence="1" id="KW-1133">Transmembrane helix</keyword>
<protein>
    <recommendedName>
        <fullName evidence="4">Holin</fullName>
    </recommendedName>
</protein>
<evidence type="ECO:0000256" key="1">
    <source>
        <dbReference type="SAM" id="Phobius"/>
    </source>
</evidence>
<organism evidence="2 3">
    <name type="scientific">Rodentibacter haemolyticus</name>
    <dbReference type="NCBI Taxonomy" id="2778911"/>
    <lineage>
        <taxon>Bacteria</taxon>
        <taxon>Pseudomonadati</taxon>
        <taxon>Pseudomonadota</taxon>
        <taxon>Gammaproteobacteria</taxon>
        <taxon>Pasteurellales</taxon>
        <taxon>Pasteurellaceae</taxon>
        <taxon>Rodentibacter</taxon>
    </lineage>
</organism>
<keyword evidence="1" id="KW-0472">Membrane</keyword>
<dbReference type="EMBL" id="CP063056">
    <property type="protein sequence ID" value="QPB42208.1"/>
    <property type="molecule type" value="Genomic_DNA"/>
</dbReference>
<proteinExistence type="predicted"/>
<accession>A0ABX6UWC0</accession>
<feature type="transmembrane region" description="Helical" evidence="1">
    <location>
        <begin position="31"/>
        <end position="49"/>
    </location>
</feature>
<keyword evidence="3" id="KW-1185">Reference proteome</keyword>
<reference evidence="2 3" key="1">
    <citation type="submission" date="2020-10" db="EMBL/GenBank/DDBJ databases">
        <title>Genome Sequencing of Rodentibacter spp. strain DSM111151.</title>
        <authorList>
            <person name="Benga L."/>
            <person name="Lautwein T."/>
        </authorList>
    </citation>
    <scope>NUCLEOTIDE SEQUENCE [LARGE SCALE GENOMIC DNA]</scope>
    <source>
        <strain evidence="2 3">DSM 111151</strain>
    </source>
</reference>
<keyword evidence="1" id="KW-0812">Transmembrane</keyword>
<evidence type="ECO:0000313" key="2">
    <source>
        <dbReference type="EMBL" id="QPB42208.1"/>
    </source>
</evidence>
<evidence type="ECO:0008006" key="4">
    <source>
        <dbReference type="Google" id="ProtNLM"/>
    </source>
</evidence>
<dbReference type="Proteomes" id="UP000663069">
    <property type="component" value="Chromosome"/>
</dbReference>
<gene>
    <name evidence="2" type="ORF">IHV77_09885</name>
</gene>